<dbReference type="EMBL" id="NCVQ01000010">
    <property type="protein sequence ID" value="PWZ07774.1"/>
    <property type="molecule type" value="Genomic_DNA"/>
</dbReference>
<organism evidence="2 3">
    <name type="scientific">Zea mays</name>
    <name type="common">Maize</name>
    <dbReference type="NCBI Taxonomy" id="4577"/>
    <lineage>
        <taxon>Eukaryota</taxon>
        <taxon>Viridiplantae</taxon>
        <taxon>Streptophyta</taxon>
        <taxon>Embryophyta</taxon>
        <taxon>Tracheophyta</taxon>
        <taxon>Spermatophyta</taxon>
        <taxon>Magnoliopsida</taxon>
        <taxon>Liliopsida</taxon>
        <taxon>Poales</taxon>
        <taxon>Poaceae</taxon>
        <taxon>PACMAD clade</taxon>
        <taxon>Panicoideae</taxon>
        <taxon>Andropogonodae</taxon>
        <taxon>Andropogoneae</taxon>
        <taxon>Tripsacinae</taxon>
        <taxon>Zea</taxon>
    </lineage>
</organism>
<dbReference type="ExpressionAtlas" id="A0A3L6DGV2">
    <property type="expression patterns" value="baseline and differential"/>
</dbReference>
<sequence length="216" mass="22540">MGLLEHPLEAVAFRLYSLPVPEASAATGAAAAWTCLAAAVLAAAAGVWRLCWSPSPPPSAAVAAAANASGSDRSHVAEASPETSRRAPEPAAAAAATPKERYTAYYRDVGCCCCGGESDDEEDDAEERGDGDVFLSDDDGPTTDPFGWEWELVRSLQPPLSPAAETTGRRYRRSPTTGLGGSVVQLWDQGAVRGLTPAARPRPRARVVVGTVVSDF</sequence>
<feature type="region of interest" description="Disordered" evidence="1">
    <location>
        <begin position="117"/>
        <end position="139"/>
    </location>
</feature>
<gene>
    <name evidence="2" type="ORF">Zm00014a_028179</name>
</gene>
<proteinExistence type="predicted"/>
<dbReference type="PANTHER" id="PTHR36369">
    <property type="entry name" value="TRANSMEMBRANE PROTEIN"/>
    <property type="match status" value="1"/>
</dbReference>
<dbReference type="PANTHER" id="PTHR36369:SF3">
    <property type="entry name" value="OS06G0196200 PROTEIN"/>
    <property type="match status" value="1"/>
</dbReference>
<feature type="region of interest" description="Disordered" evidence="1">
    <location>
        <begin position="65"/>
        <end position="95"/>
    </location>
</feature>
<dbReference type="AlphaFoldDB" id="A0A3L6DGV2"/>
<accession>A0A3L6DGV2</accession>
<dbReference type="Proteomes" id="UP000251960">
    <property type="component" value="Chromosome 9"/>
</dbReference>
<evidence type="ECO:0000313" key="3">
    <source>
        <dbReference type="Proteomes" id="UP000251960"/>
    </source>
</evidence>
<protein>
    <submittedName>
        <fullName evidence="2">Uncharacterized protein</fullName>
    </submittedName>
</protein>
<evidence type="ECO:0000256" key="1">
    <source>
        <dbReference type="SAM" id="MobiDB-lite"/>
    </source>
</evidence>
<comment type="caution">
    <text evidence="2">The sequence shown here is derived from an EMBL/GenBank/DDBJ whole genome shotgun (WGS) entry which is preliminary data.</text>
</comment>
<name>A0A3L6DGV2_MAIZE</name>
<evidence type="ECO:0000313" key="2">
    <source>
        <dbReference type="EMBL" id="PWZ07774.1"/>
    </source>
</evidence>
<reference evidence="2 3" key="1">
    <citation type="journal article" date="2018" name="Nat. Genet.">
        <title>Extensive intraspecific gene order and gene structural variations between Mo17 and other maize genomes.</title>
        <authorList>
            <person name="Sun S."/>
            <person name="Zhou Y."/>
            <person name="Chen J."/>
            <person name="Shi J."/>
            <person name="Zhao H."/>
            <person name="Zhao H."/>
            <person name="Song W."/>
            <person name="Zhang M."/>
            <person name="Cui Y."/>
            <person name="Dong X."/>
            <person name="Liu H."/>
            <person name="Ma X."/>
            <person name="Jiao Y."/>
            <person name="Wang B."/>
            <person name="Wei X."/>
            <person name="Stein J.C."/>
            <person name="Glaubitz J.C."/>
            <person name="Lu F."/>
            <person name="Yu G."/>
            <person name="Liang C."/>
            <person name="Fengler K."/>
            <person name="Li B."/>
            <person name="Rafalski A."/>
            <person name="Schnable P.S."/>
            <person name="Ware D.H."/>
            <person name="Buckler E.S."/>
            <person name="Lai J."/>
        </authorList>
    </citation>
    <scope>NUCLEOTIDE SEQUENCE [LARGE SCALE GENOMIC DNA]</scope>
    <source>
        <strain evidence="3">cv. Missouri 17</strain>
        <tissue evidence="2">Seedling</tissue>
    </source>
</reference>